<dbReference type="GO" id="GO:0005829">
    <property type="term" value="C:cytosol"/>
    <property type="evidence" value="ECO:0007669"/>
    <property type="project" value="TreeGrafter"/>
</dbReference>
<proteinExistence type="inferred from homology"/>
<dbReference type="Pfam" id="PF07559">
    <property type="entry name" value="FlgE_D2"/>
    <property type="match status" value="1"/>
</dbReference>
<keyword evidence="10" id="KW-0966">Cell projection</keyword>
<dbReference type="Gene3D" id="2.60.98.20">
    <property type="entry name" value="Flagellar hook protein FlgE"/>
    <property type="match status" value="1"/>
</dbReference>
<dbReference type="eggNOG" id="COG1749">
    <property type="taxonomic scope" value="Bacteria"/>
</dbReference>
<evidence type="ECO:0000259" key="6">
    <source>
        <dbReference type="Pfam" id="PF00460"/>
    </source>
</evidence>
<dbReference type="OrthoDB" id="8578401at2"/>
<evidence type="ECO:0000256" key="2">
    <source>
        <dbReference type="ARBA" id="ARBA00009677"/>
    </source>
</evidence>
<evidence type="ECO:0000256" key="4">
    <source>
        <dbReference type="ARBA" id="ARBA00023143"/>
    </source>
</evidence>
<dbReference type="InterPro" id="IPR019776">
    <property type="entry name" value="Flagellar_basal_body_rod_CS"/>
</dbReference>
<dbReference type="PROSITE" id="PS00588">
    <property type="entry name" value="FLAGELLA_BB_ROD"/>
    <property type="match status" value="1"/>
</dbReference>
<dbReference type="Pfam" id="PF00460">
    <property type="entry name" value="Flg_bb_rod"/>
    <property type="match status" value="1"/>
</dbReference>
<dbReference type="PANTHER" id="PTHR30435">
    <property type="entry name" value="FLAGELLAR PROTEIN"/>
    <property type="match status" value="1"/>
</dbReference>
<dbReference type="InterPro" id="IPR037925">
    <property type="entry name" value="FlgE/F/G-like"/>
</dbReference>
<dbReference type="HOGENOM" id="CLU_013687_2_0_6"/>
<feature type="domain" description="Flagellar hook protein FlgE/F/G-like D1" evidence="9">
    <location>
        <begin position="84"/>
        <end position="132"/>
    </location>
</feature>
<dbReference type="InterPro" id="IPR011491">
    <property type="entry name" value="FlgE_D2"/>
</dbReference>
<protein>
    <recommendedName>
        <fullName evidence="3 5">Flagellar hook protein FlgE</fullName>
    </recommendedName>
</protein>
<dbReference type="PANTHER" id="PTHR30435:SF1">
    <property type="entry name" value="FLAGELLAR HOOK PROTEIN FLGE"/>
    <property type="match status" value="1"/>
</dbReference>
<dbReference type="InterPro" id="IPR001444">
    <property type="entry name" value="Flag_bb_rod_N"/>
</dbReference>
<evidence type="ECO:0000313" key="10">
    <source>
        <dbReference type="EMBL" id="ABI56250.1"/>
    </source>
</evidence>
<dbReference type="Pfam" id="PF06429">
    <property type="entry name" value="Flg_bbr_C"/>
    <property type="match status" value="1"/>
</dbReference>
<dbReference type="SUPFAM" id="SSF117143">
    <property type="entry name" value="Flagellar hook protein flgE"/>
    <property type="match status" value="1"/>
</dbReference>
<evidence type="ECO:0000256" key="3">
    <source>
        <dbReference type="ARBA" id="ARBA00019015"/>
    </source>
</evidence>
<dbReference type="EMBL" id="CP000453">
    <property type="protein sequence ID" value="ABI56250.1"/>
    <property type="molecule type" value="Genomic_DNA"/>
</dbReference>
<comment type="function">
    <text evidence="5">A flexible structure which links the flagellar filament to the drive apparatus in the basal body.</text>
</comment>
<evidence type="ECO:0000259" key="7">
    <source>
        <dbReference type="Pfam" id="PF06429"/>
    </source>
</evidence>
<dbReference type="RefSeq" id="WP_011628645.1">
    <property type="nucleotide sequence ID" value="NC_008340.1"/>
</dbReference>
<dbReference type="InterPro" id="IPR037058">
    <property type="entry name" value="Falgellar_hook_FlgE_sf"/>
</dbReference>
<feature type="domain" description="Flagellar basal-body/hook protein C-terminal" evidence="7">
    <location>
        <begin position="385"/>
        <end position="429"/>
    </location>
</feature>
<dbReference type="GO" id="GO:0071978">
    <property type="term" value="P:bacterial-type flagellum-dependent swarming motility"/>
    <property type="evidence" value="ECO:0007669"/>
    <property type="project" value="TreeGrafter"/>
</dbReference>
<dbReference type="NCBIfam" id="TIGR03506">
    <property type="entry name" value="FlgEFG_subfam"/>
    <property type="match status" value="1"/>
</dbReference>
<dbReference type="Pfam" id="PF22692">
    <property type="entry name" value="LlgE_F_G_D1"/>
    <property type="match status" value="1"/>
</dbReference>
<evidence type="ECO:0000256" key="1">
    <source>
        <dbReference type="ARBA" id="ARBA00004117"/>
    </source>
</evidence>
<sequence length="430" mass="46221">MSFGTSLTGLNAAQSELNITGDNIANSSTWGFKESRPEFADLFASSNLGVTGLAIGQGVRLQNVGQQFSQGQFDFTENSLDLGISGKGFFRLSDDGDISYTRSGAFQLDREGWITNSAGKRLTGFAADGDGNIVGDGQQELRVETGNVAPEATTEARIQANLNAGAEIPPAYTLDADDRLADFDQLEWVGPDENNPVPGAVFDPRDTATFNESTSTTFFDSLGRQHTANFYFIKGNDNDWYVHTEVDGEVLNNGQPQPISFGPNGLIEGNATFDYTRALADAEDLDFELDLESLTQFGTPFAVSDITQDGFAAGEFSSLDVSEDGTIFARFTNGQSEVLGRVGVTKFPSQENLQPVGDTEWVATFEAGEPVVGTAGTSDFGSIESGALEQSNVDISEQLVKMIVAQRNFSANAKMISTEDQITQEILNIR</sequence>
<name>Q0AA87_ALKEH</name>
<dbReference type="InterPro" id="IPR053967">
    <property type="entry name" value="LlgE_F_G-like_D1"/>
</dbReference>
<comment type="similarity">
    <text evidence="2 5">Belongs to the flagella basal body rod proteins family.</text>
</comment>
<keyword evidence="10" id="KW-0282">Flagellum</keyword>
<keyword evidence="11" id="KW-1185">Reference proteome</keyword>
<evidence type="ECO:0000313" key="11">
    <source>
        <dbReference type="Proteomes" id="UP000001962"/>
    </source>
</evidence>
<keyword evidence="10" id="KW-0969">Cilium</keyword>
<gene>
    <name evidence="10" type="ordered locus">Mlg_0896</name>
</gene>
<dbReference type="InterPro" id="IPR020013">
    <property type="entry name" value="Flagellar_FlgE/F/G"/>
</dbReference>
<organism evidence="10 11">
    <name type="scientific">Alkalilimnicola ehrlichii (strain ATCC BAA-1101 / DSM 17681 / MLHE-1)</name>
    <dbReference type="NCBI Taxonomy" id="187272"/>
    <lineage>
        <taxon>Bacteria</taxon>
        <taxon>Pseudomonadati</taxon>
        <taxon>Pseudomonadota</taxon>
        <taxon>Gammaproteobacteria</taxon>
        <taxon>Chromatiales</taxon>
        <taxon>Ectothiorhodospiraceae</taxon>
        <taxon>Alkalilimnicola</taxon>
    </lineage>
</organism>
<evidence type="ECO:0000259" key="9">
    <source>
        <dbReference type="Pfam" id="PF22692"/>
    </source>
</evidence>
<dbReference type="Proteomes" id="UP000001962">
    <property type="component" value="Chromosome"/>
</dbReference>
<feature type="domain" description="Flagellar hook protein FlgE D2" evidence="8">
    <location>
        <begin position="199"/>
        <end position="311"/>
    </location>
</feature>
<dbReference type="KEGG" id="aeh:Mlg_0896"/>
<evidence type="ECO:0000256" key="5">
    <source>
        <dbReference type="RuleBase" id="RU362116"/>
    </source>
</evidence>
<feature type="domain" description="Flagellar basal body rod protein N-terminal" evidence="6">
    <location>
        <begin position="5"/>
        <end position="33"/>
    </location>
</feature>
<evidence type="ECO:0000259" key="8">
    <source>
        <dbReference type="Pfam" id="PF07559"/>
    </source>
</evidence>
<dbReference type="AlphaFoldDB" id="Q0AA87"/>
<dbReference type="GO" id="GO:0009424">
    <property type="term" value="C:bacterial-type flagellum hook"/>
    <property type="evidence" value="ECO:0007669"/>
    <property type="project" value="TreeGrafter"/>
</dbReference>
<dbReference type="InterPro" id="IPR010930">
    <property type="entry name" value="Flg_bb/hook_C_dom"/>
</dbReference>
<accession>Q0AA87</accession>
<comment type="subcellular location">
    <subcellularLocation>
        <location evidence="1 5">Bacterial flagellum basal body</location>
    </subcellularLocation>
</comment>
<dbReference type="GO" id="GO:0009425">
    <property type="term" value="C:bacterial-type flagellum basal body"/>
    <property type="evidence" value="ECO:0007669"/>
    <property type="project" value="UniProtKB-SubCell"/>
</dbReference>
<reference evidence="11" key="1">
    <citation type="submission" date="2006-08" db="EMBL/GenBank/DDBJ databases">
        <title>Complete sequence of Alkalilimnicola ehrilichei MLHE-1.</title>
        <authorList>
            <person name="Copeland A."/>
            <person name="Lucas S."/>
            <person name="Lapidus A."/>
            <person name="Barry K."/>
            <person name="Detter J.C."/>
            <person name="Glavina del Rio T."/>
            <person name="Hammon N."/>
            <person name="Israni S."/>
            <person name="Dalin E."/>
            <person name="Tice H."/>
            <person name="Pitluck S."/>
            <person name="Sims D."/>
            <person name="Brettin T."/>
            <person name="Bruce D."/>
            <person name="Han C."/>
            <person name="Tapia R."/>
            <person name="Gilna P."/>
            <person name="Schmutz J."/>
            <person name="Larimer F."/>
            <person name="Land M."/>
            <person name="Hauser L."/>
            <person name="Kyrpides N."/>
            <person name="Mikhailova N."/>
            <person name="Oremland R.S."/>
            <person name="Hoeft S.E."/>
            <person name="Switzer-Blum J."/>
            <person name="Kulp T."/>
            <person name="King G."/>
            <person name="Tabita R."/>
            <person name="Witte B."/>
            <person name="Santini J.M."/>
            <person name="Basu P."/>
            <person name="Hollibaugh J.T."/>
            <person name="Xie G."/>
            <person name="Stolz J.F."/>
            <person name="Richardson P."/>
        </authorList>
    </citation>
    <scope>NUCLEOTIDE SEQUENCE [LARGE SCALE GENOMIC DNA]</scope>
    <source>
        <strain evidence="11">ATCC BAA-1101 / DSM 17681 / MLHE-1</strain>
    </source>
</reference>
<keyword evidence="4 5" id="KW-0975">Bacterial flagellum</keyword>